<evidence type="ECO:0000256" key="7">
    <source>
        <dbReference type="SAM" id="Coils"/>
    </source>
</evidence>
<evidence type="ECO:0000313" key="9">
    <source>
        <dbReference type="Ensembl" id="ENSSFAP00005023866.1"/>
    </source>
</evidence>
<accession>A0A672GYY3</accession>
<dbReference type="PANTHER" id="PTHR23080">
    <property type="entry name" value="THAP DOMAIN PROTEIN"/>
    <property type="match status" value="1"/>
</dbReference>
<evidence type="ECO:0000256" key="6">
    <source>
        <dbReference type="PROSITE-ProRule" id="PRU00309"/>
    </source>
</evidence>
<reference evidence="9" key="3">
    <citation type="submission" date="2025-09" db="UniProtKB">
        <authorList>
            <consortium name="Ensembl"/>
        </authorList>
    </citation>
    <scope>IDENTIFICATION</scope>
</reference>
<dbReference type="PROSITE" id="PS50950">
    <property type="entry name" value="ZF_THAP"/>
    <property type="match status" value="1"/>
</dbReference>
<keyword evidence="4" id="KW-0862">Zinc</keyword>
<dbReference type="GO" id="GO:0003677">
    <property type="term" value="F:DNA binding"/>
    <property type="evidence" value="ECO:0007669"/>
    <property type="project" value="UniProtKB-UniRule"/>
</dbReference>
<dbReference type="GO" id="GO:0008270">
    <property type="term" value="F:zinc ion binding"/>
    <property type="evidence" value="ECO:0007669"/>
    <property type="project" value="UniProtKB-KW"/>
</dbReference>
<reference evidence="9" key="1">
    <citation type="submission" date="2019-06" db="EMBL/GenBank/DDBJ databases">
        <authorList>
            <consortium name="Wellcome Sanger Institute Data Sharing"/>
        </authorList>
    </citation>
    <scope>NUCLEOTIDE SEQUENCE [LARGE SCALE GENOMIC DNA]</scope>
</reference>
<evidence type="ECO:0000313" key="10">
    <source>
        <dbReference type="Proteomes" id="UP000472267"/>
    </source>
</evidence>
<keyword evidence="10" id="KW-1185">Reference proteome</keyword>
<dbReference type="PANTHER" id="PTHR23080:SF133">
    <property type="entry name" value="SI:CH211-262I1.5-RELATED"/>
    <property type="match status" value="1"/>
</dbReference>
<dbReference type="Pfam" id="PF05485">
    <property type="entry name" value="THAP"/>
    <property type="match status" value="1"/>
</dbReference>
<dbReference type="InParanoid" id="A0A672GYY3"/>
<dbReference type="AlphaFoldDB" id="A0A672GYY3"/>
<evidence type="ECO:0000256" key="1">
    <source>
        <dbReference type="ARBA" id="ARBA00001968"/>
    </source>
</evidence>
<dbReference type="SUPFAM" id="SSF57716">
    <property type="entry name" value="Glucocorticoid receptor-like (DNA-binding domain)"/>
    <property type="match status" value="1"/>
</dbReference>
<feature type="domain" description="THAP-type" evidence="8">
    <location>
        <begin position="1"/>
        <end position="69"/>
    </location>
</feature>
<dbReference type="Pfam" id="PF13613">
    <property type="entry name" value="HTH_Tnp_4"/>
    <property type="match status" value="1"/>
</dbReference>
<feature type="coiled-coil region" evidence="7">
    <location>
        <begin position="118"/>
        <end position="145"/>
    </location>
</feature>
<dbReference type="Ensembl" id="ENSSFAT00005024832.1">
    <property type="protein sequence ID" value="ENSSFAP00005023866.1"/>
    <property type="gene ID" value="ENSSFAG00005012308.1"/>
</dbReference>
<evidence type="ECO:0000256" key="5">
    <source>
        <dbReference type="ARBA" id="ARBA00023125"/>
    </source>
</evidence>
<dbReference type="InterPro" id="IPR006612">
    <property type="entry name" value="THAP_Znf"/>
</dbReference>
<protein>
    <recommendedName>
        <fullName evidence="8">THAP-type domain-containing protein</fullName>
    </recommendedName>
</protein>
<organism evidence="9 10">
    <name type="scientific">Salarias fasciatus</name>
    <name type="common">Jewelled blenny</name>
    <name type="synonym">Blennius fasciatus</name>
    <dbReference type="NCBI Taxonomy" id="181472"/>
    <lineage>
        <taxon>Eukaryota</taxon>
        <taxon>Metazoa</taxon>
        <taxon>Chordata</taxon>
        <taxon>Craniata</taxon>
        <taxon>Vertebrata</taxon>
        <taxon>Euteleostomi</taxon>
        <taxon>Actinopterygii</taxon>
        <taxon>Neopterygii</taxon>
        <taxon>Teleostei</taxon>
        <taxon>Neoteleostei</taxon>
        <taxon>Acanthomorphata</taxon>
        <taxon>Ovalentaria</taxon>
        <taxon>Blenniimorphae</taxon>
        <taxon>Blenniiformes</taxon>
        <taxon>Blennioidei</taxon>
        <taxon>Blenniidae</taxon>
        <taxon>Salariinae</taxon>
        <taxon>Salarias</taxon>
    </lineage>
</organism>
<keyword evidence="3 6" id="KW-0863">Zinc-finger</keyword>
<comment type="cofactor">
    <cofactor evidence="1">
        <name>a divalent metal cation</name>
        <dbReference type="ChEBI" id="CHEBI:60240"/>
    </cofactor>
</comment>
<evidence type="ECO:0000259" key="8">
    <source>
        <dbReference type="PROSITE" id="PS50950"/>
    </source>
</evidence>
<dbReference type="SMART" id="SM00980">
    <property type="entry name" value="THAP"/>
    <property type="match status" value="1"/>
</dbReference>
<dbReference type="InterPro" id="IPR027806">
    <property type="entry name" value="HARBI1_dom"/>
</dbReference>
<evidence type="ECO:0000256" key="3">
    <source>
        <dbReference type="ARBA" id="ARBA00022771"/>
    </source>
</evidence>
<dbReference type="Pfam" id="PF13359">
    <property type="entry name" value="DDE_Tnp_4"/>
    <property type="match status" value="1"/>
</dbReference>
<proteinExistence type="predicted"/>
<dbReference type="InterPro" id="IPR027805">
    <property type="entry name" value="Transposase_HTH_dom"/>
</dbReference>
<sequence>RRALYNWIYDILQHPLCQKRWVVNIRRANFIVKSSSRVCSRHFQSSDQIEPPTPAGRRRLKPGAVPLLFQWNNFTVPAPRPGVWERTERPSTEPMQIAEPSEEALDHDYCASAEPAALDLSLHHAEELRAEIARLKEQLEEITISSKFCLERFAGSDEDIRFFTSQSQCILLQPIDEFFLFMNYLSLGLMEKDLAHRFKIHQSTVSPIINTWANFLYTVLGAVGIWLDEENIKAHLPEVFHDYADTQVILDCTELRCQTPNSLLLLSEVFSGYKSHCTFKGLIGVAPHGPVTFISSLYQGSISDKEILKQSGIVALMNPSMAIMVDKGLLVEDCVPCKVHIPTFLSKRAQLSGPEVRKTQSIARLRVHVERLIRRFVRTRWSWVRSSEIASAVFRTQTPGGVEGPANHCAKSLFTPTGILKNIYCGKKVA</sequence>
<reference evidence="9" key="2">
    <citation type="submission" date="2025-08" db="UniProtKB">
        <authorList>
            <consortium name="Ensembl"/>
        </authorList>
    </citation>
    <scope>IDENTIFICATION</scope>
</reference>
<keyword evidence="7" id="KW-0175">Coiled coil</keyword>
<name>A0A672GYY3_SALFA</name>
<dbReference type="OMA" id="DTRICSR"/>
<evidence type="ECO:0000256" key="4">
    <source>
        <dbReference type="ARBA" id="ARBA00022833"/>
    </source>
</evidence>
<dbReference type="Proteomes" id="UP000472267">
    <property type="component" value="Chromosome 11"/>
</dbReference>
<keyword evidence="2" id="KW-0479">Metal-binding</keyword>
<evidence type="ECO:0000256" key="2">
    <source>
        <dbReference type="ARBA" id="ARBA00022723"/>
    </source>
</evidence>
<keyword evidence="5 6" id="KW-0238">DNA-binding</keyword>